<protein>
    <recommendedName>
        <fullName evidence="4">F-box domain-containing protein</fullName>
    </recommendedName>
</protein>
<feature type="compositionally biased region" description="Polar residues" evidence="1">
    <location>
        <begin position="394"/>
        <end position="424"/>
    </location>
</feature>
<evidence type="ECO:0008006" key="4">
    <source>
        <dbReference type="Google" id="ProtNLM"/>
    </source>
</evidence>
<feature type="region of interest" description="Disordered" evidence="1">
    <location>
        <begin position="635"/>
        <end position="669"/>
    </location>
</feature>
<keyword evidence="3" id="KW-1185">Reference proteome</keyword>
<feature type="compositionally biased region" description="Polar residues" evidence="1">
    <location>
        <begin position="778"/>
        <end position="796"/>
    </location>
</feature>
<feature type="compositionally biased region" description="Low complexity" evidence="1">
    <location>
        <begin position="425"/>
        <end position="451"/>
    </location>
</feature>
<accession>A0A9P6Q2F7</accession>
<organism evidence="2 3">
    <name type="scientific">Actinomortierella ambigua</name>
    <dbReference type="NCBI Taxonomy" id="1343610"/>
    <lineage>
        <taxon>Eukaryota</taxon>
        <taxon>Fungi</taxon>
        <taxon>Fungi incertae sedis</taxon>
        <taxon>Mucoromycota</taxon>
        <taxon>Mortierellomycotina</taxon>
        <taxon>Mortierellomycetes</taxon>
        <taxon>Mortierellales</taxon>
        <taxon>Mortierellaceae</taxon>
        <taxon>Actinomortierella</taxon>
    </lineage>
</organism>
<feature type="region of interest" description="Disordered" evidence="1">
    <location>
        <begin position="530"/>
        <end position="590"/>
    </location>
</feature>
<feature type="region of interest" description="Disordered" evidence="1">
    <location>
        <begin position="180"/>
        <end position="205"/>
    </location>
</feature>
<dbReference type="EMBL" id="JAAAJB010000296">
    <property type="protein sequence ID" value="KAG0259127.1"/>
    <property type="molecule type" value="Genomic_DNA"/>
</dbReference>
<feature type="region of interest" description="Disordered" evidence="1">
    <location>
        <begin position="375"/>
        <end position="451"/>
    </location>
</feature>
<feature type="compositionally biased region" description="Gly residues" evidence="1">
    <location>
        <begin position="180"/>
        <end position="191"/>
    </location>
</feature>
<feature type="compositionally biased region" description="Low complexity" evidence="1">
    <location>
        <begin position="580"/>
        <end position="590"/>
    </location>
</feature>
<dbReference type="OrthoDB" id="2444110at2759"/>
<feature type="region of interest" description="Disordered" evidence="1">
    <location>
        <begin position="505"/>
        <end position="524"/>
    </location>
</feature>
<name>A0A9P6Q2F7_9FUNG</name>
<feature type="region of interest" description="Disordered" evidence="1">
    <location>
        <begin position="747"/>
        <end position="796"/>
    </location>
</feature>
<comment type="caution">
    <text evidence="2">The sequence shown here is derived from an EMBL/GenBank/DDBJ whole genome shotgun (WGS) entry which is preliminary data.</text>
</comment>
<evidence type="ECO:0000313" key="2">
    <source>
        <dbReference type="EMBL" id="KAG0259127.1"/>
    </source>
</evidence>
<evidence type="ECO:0000313" key="3">
    <source>
        <dbReference type="Proteomes" id="UP000807716"/>
    </source>
</evidence>
<feature type="compositionally biased region" description="Acidic residues" evidence="1">
    <location>
        <begin position="375"/>
        <end position="392"/>
    </location>
</feature>
<gene>
    <name evidence="2" type="ORF">DFQ27_004230</name>
</gene>
<sequence>MLPPPQHSSRTPFRPALSATQQALELPEILANIAHWTEPAEAIECLRVCRAWHGHFLAIVWRSLALFRHDILEAPADTIVAAHGPLVQDLALYIYPRESTEVLARLERFARYMARLQELKFRIVGGTDSYSAIAHKWLVANRRTLRRFCWSTTRDARKPTRILDAVQYFPSAMAAACQHSGGGSGHTGCGGTENVKENGNEEQTRAGMERLQSLTLEGWDLTMTNLWHLLHACPRLSSIALHRNHFLDQDEHDEDHYNGVSNIVEQHQTLLPMLAYSATELLGAHPWSHSTTEQHSPPAQQLYQHLFPEVRILQTEGEMPPMLLLRSFPNLEQWTARELVELDSRRLARQIQCSNMCSTLTCLDLQRAFSPDMIQDEDDEGEEDGQEEEQEGDSTANDQYQSGSFTNGDTSIAGSTSPTANTFHPTVEAVPPTPTAGPGNSPSNNNNNNSSNTIDLVPVLRAIHKDTLKILRLSRWMLPPACLRVLCEQHGQSLEQVSLEYARIQPRRRPRTRARPPHQQPLVQQSLVGTSLSLSSSLPPPSPHLTGHGSTSTNDSISNHNYSDVPGTGSTNMNGQADITTTPNTDTPTSSTDDVYLNILLESCPNLQSLRVWQHHRTYGSVRLWNTTWLSSSSSSSSPSTFFSGPLPSSSPASSATTHPHDPMPDPHLRPRLIPTPAWACTHLRELEIQIDDWVPRPWFQSLSVADQAAAAAAAIDRMLIVEMGAVPPVNGLGSSAGAAVMGAGTTTGASGKTAGEEAWGSGSGSGDDDDDGLISPWPSSLENNGATTQQETGASIQDLSMRQIRWRLGSLPRLKRVNLGTGWYTFA</sequence>
<reference evidence="2" key="1">
    <citation type="journal article" date="2020" name="Fungal Divers.">
        <title>Resolving the Mortierellaceae phylogeny through synthesis of multi-gene phylogenetics and phylogenomics.</title>
        <authorList>
            <person name="Vandepol N."/>
            <person name="Liber J."/>
            <person name="Desiro A."/>
            <person name="Na H."/>
            <person name="Kennedy M."/>
            <person name="Barry K."/>
            <person name="Grigoriev I.V."/>
            <person name="Miller A.N."/>
            <person name="O'Donnell K."/>
            <person name="Stajich J.E."/>
            <person name="Bonito G."/>
        </authorList>
    </citation>
    <scope>NUCLEOTIDE SEQUENCE</scope>
    <source>
        <strain evidence="2">BC1065</strain>
    </source>
</reference>
<evidence type="ECO:0000256" key="1">
    <source>
        <dbReference type="SAM" id="MobiDB-lite"/>
    </source>
</evidence>
<feature type="compositionally biased region" description="Basic residues" evidence="1">
    <location>
        <begin position="505"/>
        <end position="516"/>
    </location>
</feature>
<dbReference type="Proteomes" id="UP000807716">
    <property type="component" value="Unassembled WGS sequence"/>
</dbReference>
<feature type="compositionally biased region" description="Basic and acidic residues" evidence="1">
    <location>
        <begin position="659"/>
        <end position="669"/>
    </location>
</feature>
<feature type="compositionally biased region" description="Polar residues" evidence="1">
    <location>
        <begin position="551"/>
        <end position="579"/>
    </location>
</feature>
<feature type="compositionally biased region" description="Basic and acidic residues" evidence="1">
    <location>
        <begin position="194"/>
        <end position="205"/>
    </location>
</feature>
<proteinExistence type="predicted"/>
<dbReference type="AlphaFoldDB" id="A0A9P6Q2F7"/>
<feature type="compositionally biased region" description="Low complexity" evidence="1">
    <location>
        <begin position="635"/>
        <end position="657"/>
    </location>
</feature>